<dbReference type="OrthoDB" id="408373at2759"/>
<dbReference type="Gene3D" id="3.40.50.1820">
    <property type="entry name" value="alpha/beta hydrolase"/>
    <property type="match status" value="1"/>
</dbReference>
<sequence>MDLVNGHGRLVQALNARVYGNGTETLVLSHGFGSDQTVWHYILPCLAFYFKVVVFDLVFAGNVSPALYNPSKYSSYVSYAQDLQSLLDELKVTKSIYLGHSMSAMIGCIAATQRPDLFKQLILLGASPRYLNAEGYYGGFERSDVETVFQAIRQNFSGWVSNFAPKAIGVNDMAAIKEFERSLRRMKPDIALDVAKTVFLSDYREVLKQVRVPCIIIQAERDFVVPKSVAFYLETMIVGGYTKVEILETQGHFPHLTAFPLLLGVLKKVLQIDN</sequence>
<keyword evidence="2" id="KW-0378">Hydrolase</keyword>
<dbReference type="GO" id="GO:0016787">
    <property type="term" value="F:hydrolase activity"/>
    <property type="evidence" value="ECO:0007669"/>
    <property type="project" value="UniProtKB-KW"/>
</dbReference>
<dbReference type="KEGG" id="nnu:104597641"/>
<proteinExistence type="inferred from homology"/>
<keyword evidence="3" id="KW-1185">Reference proteome</keyword>
<name>A0A1U8A6T7_NELNU</name>
<dbReference type="STRING" id="4432.A0A1U8A6T7"/>
<evidence type="ECO:0000256" key="1">
    <source>
        <dbReference type="ARBA" id="ARBA00008645"/>
    </source>
</evidence>
<dbReference type="InterPro" id="IPR000073">
    <property type="entry name" value="AB_hydrolase_1"/>
</dbReference>
<evidence type="ECO:0000256" key="2">
    <source>
        <dbReference type="ARBA" id="ARBA00022801"/>
    </source>
</evidence>
<dbReference type="FunFam" id="3.40.50.1820:FF:000042">
    <property type="entry name" value="probable strigolactone esterase DAD2"/>
    <property type="match status" value="1"/>
</dbReference>
<dbReference type="Pfam" id="PF00561">
    <property type="entry name" value="Abhydrolase_1"/>
    <property type="match status" value="1"/>
</dbReference>
<dbReference type="OMA" id="PESEACY"/>
<gene>
    <name evidence="4" type="primary">LOC104597641</name>
</gene>
<dbReference type="AlphaFoldDB" id="A0A1U8A6T7"/>
<dbReference type="GeneID" id="104597641"/>
<dbReference type="PANTHER" id="PTHR43039">
    <property type="entry name" value="ESTERASE-RELATED"/>
    <property type="match status" value="1"/>
</dbReference>
<protein>
    <submittedName>
        <fullName evidence="4">Strigolactone esterase D14-like</fullName>
    </submittedName>
</protein>
<comment type="similarity">
    <text evidence="1">Belongs to the AB hydrolase superfamily.</text>
</comment>
<accession>A0A1U8A6T7</accession>
<evidence type="ECO:0000313" key="3">
    <source>
        <dbReference type="Proteomes" id="UP000189703"/>
    </source>
</evidence>
<dbReference type="eggNOG" id="ENOG502RK3F">
    <property type="taxonomic scope" value="Eukaryota"/>
</dbReference>
<reference evidence="4" key="1">
    <citation type="submission" date="2025-08" db="UniProtKB">
        <authorList>
            <consortium name="RefSeq"/>
        </authorList>
    </citation>
    <scope>IDENTIFICATION</scope>
</reference>
<dbReference type="RefSeq" id="XP_010257604.1">
    <property type="nucleotide sequence ID" value="XM_010259302.1"/>
</dbReference>
<dbReference type="SUPFAM" id="SSF53474">
    <property type="entry name" value="alpha/beta-Hydrolases"/>
    <property type="match status" value="1"/>
</dbReference>
<evidence type="ECO:0000313" key="4">
    <source>
        <dbReference type="RefSeq" id="XP_010257604.1"/>
    </source>
</evidence>
<dbReference type="InterPro" id="IPR029058">
    <property type="entry name" value="AB_hydrolase_fold"/>
</dbReference>
<organism evidence="3 4">
    <name type="scientific">Nelumbo nucifera</name>
    <name type="common">Sacred lotus</name>
    <dbReference type="NCBI Taxonomy" id="4432"/>
    <lineage>
        <taxon>Eukaryota</taxon>
        <taxon>Viridiplantae</taxon>
        <taxon>Streptophyta</taxon>
        <taxon>Embryophyta</taxon>
        <taxon>Tracheophyta</taxon>
        <taxon>Spermatophyta</taxon>
        <taxon>Magnoliopsida</taxon>
        <taxon>Proteales</taxon>
        <taxon>Nelumbonaceae</taxon>
        <taxon>Nelumbo</taxon>
    </lineage>
</organism>
<dbReference type="Proteomes" id="UP000189703">
    <property type="component" value="Unplaced"/>
</dbReference>